<dbReference type="Pfam" id="PF00391">
    <property type="entry name" value="PEP-utilizers"/>
    <property type="match status" value="1"/>
</dbReference>
<evidence type="ECO:0000313" key="3">
    <source>
        <dbReference type="EMBL" id="KTD62010.1"/>
    </source>
</evidence>
<gene>
    <name evidence="3" type="ORF">Lspi_1860</name>
</gene>
<dbReference type="InterPro" id="IPR051549">
    <property type="entry name" value="PEP_Utilizing_Enz"/>
</dbReference>
<dbReference type="InterPro" id="IPR036637">
    <property type="entry name" value="Phosphohistidine_dom_sf"/>
</dbReference>
<dbReference type="InterPro" id="IPR008279">
    <property type="entry name" value="PEP-util_enz_mobile_dom"/>
</dbReference>
<feature type="domain" description="PEP-utilising enzyme mobile" evidence="1">
    <location>
        <begin position="692"/>
        <end position="760"/>
    </location>
</feature>
<evidence type="ECO:0008006" key="5">
    <source>
        <dbReference type="Google" id="ProtNLM"/>
    </source>
</evidence>
<protein>
    <recommendedName>
        <fullName evidence="5">Phosphoenolpyruvate synthase</fullName>
    </recommendedName>
</protein>
<dbReference type="Gene3D" id="3.30.470.20">
    <property type="entry name" value="ATP-grasp fold, B domain"/>
    <property type="match status" value="1"/>
</dbReference>
<comment type="caution">
    <text evidence="3">The sequence shown here is derived from an EMBL/GenBank/DDBJ whole genome shotgun (WGS) entry which is preliminary data.</text>
</comment>
<name>A0A0W0YYM5_LEGSP</name>
<sequence length="769" mass="87911">MTSKAGVLSYLKNRIKDAEILDLVFFTVGQWRDNQVFCLQSVAKQLPKSTNFIVRSSSKTEDQLFTSNSGKYESILNVSMAELPEAVEKVIASYGPNQERHDEVLVQPMLEHVSMNGVLFTKDPNNGAPYYIINYGLVSDTTLVTSGAISGQTYVLARTCRKIPDSRIAKLIQLAIDLELILDNSNLDIEFAYDTHDRLYLLQARPLIIKNTCETINQTNLLAEIKNKFHHLSMEHPYLHGTRTILGVMPDWNPAEIIGIRPKPLALSLYKELITDSTWAYQRDNYGYINLRSFPLLIDLMGLPYIDVRVSFNSFIPKELDDGLAEKLVNYYLDRLEQEPYLHDKVEFDVVFSCYTFDLFERIQKLKDFNFEESEIHLIVNALKSLTNHIIHRDQGLWLKDIEKIEELKKRHELIFFNESFDDITKIYWLIEDCKRYGTLPFAGLARAGFIAIQLLNSMVSVGILSPDERLSFLNSLDSVSSKMTRDLHLLDREHFLQKYGHLRPGTYDILSPRYDEAPDVYFDWDKVKENTCHQKESFKLSLTQMKQIECLLEEHGLNHNVVGLFNFMKSAIEGREYSKFIFTKTISDVLSLLKKFGLQNNLEAEDISFVDIKDILKHYSTSWDCLDELRKNIKSNKGKYNISSQVILPPLIVTGDDVESFHLPENRPNFVTRKSLTAPVVTDLSNPAKMNGAIIFIPSADPGFDWVFTHGIAGFITAYGGVNSHMAIRAGELGLPAVIGSGDKLYNEWKSASRIHIDCCNQRVEVLH</sequence>
<dbReference type="PATRIC" id="fig|452.5.peg.2043"/>
<evidence type="ECO:0000259" key="1">
    <source>
        <dbReference type="Pfam" id="PF00391"/>
    </source>
</evidence>
<dbReference type="OrthoDB" id="3590125at2"/>
<dbReference type="InterPro" id="IPR013815">
    <property type="entry name" value="ATP_grasp_subdomain_1"/>
</dbReference>
<evidence type="ECO:0000313" key="4">
    <source>
        <dbReference type="Proteomes" id="UP000054877"/>
    </source>
</evidence>
<dbReference type="AlphaFoldDB" id="A0A0W0YYM5"/>
<feature type="domain" description="Pyruvate phosphate dikinase AMP/ATP-binding" evidence="2">
    <location>
        <begin position="41"/>
        <end position="168"/>
    </location>
</feature>
<evidence type="ECO:0000259" key="2">
    <source>
        <dbReference type="Pfam" id="PF01326"/>
    </source>
</evidence>
<dbReference type="Gene3D" id="3.30.1490.20">
    <property type="entry name" value="ATP-grasp fold, A domain"/>
    <property type="match status" value="1"/>
</dbReference>
<dbReference type="GO" id="GO:0005524">
    <property type="term" value="F:ATP binding"/>
    <property type="evidence" value="ECO:0007669"/>
    <property type="project" value="InterPro"/>
</dbReference>
<dbReference type="Gene3D" id="3.50.30.10">
    <property type="entry name" value="Phosphohistidine domain"/>
    <property type="match status" value="1"/>
</dbReference>
<dbReference type="STRING" id="452.Lspi_1860"/>
<dbReference type="RefSeq" id="WP_058483782.1">
    <property type="nucleotide sequence ID" value="NZ_CAAAII010000008.1"/>
</dbReference>
<dbReference type="Proteomes" id="UP000054877">
    <property type="component" value="Unassembled WGS sequence"/>
</dbReference>
<dbReference type="Pfam" id="PF01326">
    <property type="entry name" value="PPDK_N"/>
    <property type="match status" value="1"/>
</dbReference>
<accession>A0A0W0YYM5</accession>
<dbReference type="SUPFAM" id="SSF52009">
    <property type="entry name" value="Phosphohistidine domain"/>
    <property type="match status" value="1"/>
</dbReference>
<dbReference type="NCBIfam" id="NF004508">
    <property type="entry name" value="PRK05849.1"/>
    <property type="match status" value="1"/>
</dbReference>
<keyword evidence="4" id="KW-1185">Reference proteome</keyword>
<dbReference type="PANTHER" id="PTHR43615:SF1">
    <property type="entry name" value="PPDK_N DOMAIN-CONTAINING PROTEIN"/>
    <property type="match status" value="1"/>
</dbReference>
<dbReference type="GO" id="GO:0016301">
    <property type="term" value="F:kinase activity"/>
    <property type="evidence" value="ECO:0007669"/>
    <property type="project" value="InterPro"/>
</dbReference>
<dbReference type="InterPro" id="IPR002192">
    <property type="entry name" value="PPDK_AMP/ATP-bd"/>
</dbReference>
<dbReference type="SUPFAM" id="SSF56059">
    <property type="entry name" value="Glutathione synthetase ATP-binding domain-like"/>
    <property type="match status" value="1"/>
</dbReference>
<reference evidence="3 4" key="1">
    <citation type="submission" date="2015-11" db="EMBL/GenBank/DDBJ databases">
        <title>Genomic analysis of 38 Legionella species identifies large and diverse effector repertoires.</title>
        <authorList>
            <person name="Burstein D."/>
            <person name="Amaro F."/>
            <person name="Zusman T."/>
            <person name="Lifshitz Z."/>
            <person name="Cohen O."/>
            <person name="Gilbert J.A."/>
            <person name="Pupko T."/>
            <person name="Shuman H.A."/>
            <person name="Segal G."/>
        </authorList>
    </citation>
    <scope>NUCLEOTIDE SEQUENCE [LARGE SCALE GENOMIC DNA]</scope>
    <source>
        <strain evidence="3 4">Mt.St.Helens-9</strain>
    </source>
</reference>
<organism evidence="3 4">
    <name type="scientific">Legionella spiritensis</name>
    <dbReference type="NCBI Taxonomy" id="452"/>
    <lineage>
        <taxon>Bacteria</taxon>
        <taxon>Pseudomonadati</taxon>
        <taxon>Pseudomonadota</taxon>
        <taxon>Gammaproteobacteria</taxon>
        <taxon>Legionellales</taxon>
        <taxon>Legionellaceae</taxon>
        <taxon>Legionella</taxon>
    </lineage>
</organism>
<dbReference type="EMBL" id="LNYX01000030">
    <property type="protein sequence ID" value="KTD62010.1"/>
    <property type="molecule type" value="Genomic_DNA"/>
</dbReference>
<dbReference type="PANTHER" id="PTHR43615">
    <property type="entry name" value="PHOSPHOENOLPYRUVATE SYNTHASE-RELATED"/>
    <property type="match status" value="1"/>
</dbReference>
<proteinExistence type="predicted"/>